<dbReference type="SUPFAM" id="SSF51735">
    <property type="entry name" value="NAD(P)-binding Rossmann-fold domains"/>
    <property type="match status" value="1"/>
</dbReference>
<dbReference type="Pfam" id="PF00106">
    <property type="entry name" value="adh_short"/>
    <property type="match status" value="1"/>
</dbReference>
<dbReference type="GO" id="GO:0016020">
    <property type="term" value="C:membrane"/>
    <property type="evidence" value="ECO:0007669"/>
    <property type="project" value="TreeGrafter"/>
</dbReference>
<comment type="similarity">
    <text evidence="1 3">Belongs to the short-chain dehydrogenases/reductases (SDR) family.</text>
</comment>
<organism evidence="4 5">
    <name type="scientific">Nocardia arthritidis</name>
    <dbReference type="NCBI Taxonomy" id="228602"/>
    <lineage>
        <taxon>Bacteria</taxon>
        <taxon>Bacillati</taxon>
        <taxon>Actinomycetota</taxon>
        <taxon>Actinomycetes</taxon>
        <taxon>Mycobacteriales</taxon>
        <taxon>Nocardiaceae</taxon>
        <taxon>Nocardia</taxon>
    </lineage>
</organism>
<dbReference type="PRINTS" id="PR00081">
    <property type="entry name" value="GDHRDH"/>
</dbReference>
<dbReference type="InterPro" id="IPR020904">
    <property type="entry name" value="Sc_DH/Rdtase_CS"/>
</dbReference>
<dbReference type="PROSITE" id="PS00061">
    <property type="entry name" value="ADH_SHORT"/>
    <property type="match status" value="1"/>
</dbReference>
<name>A0A6G9YI11_9NOCA</name>
<evidence type="ECO:0000256" key="2">
    <source>
        <dbReference type="ARBA" id="ARBA00023002"/>
    </source>
</evidence>
<evidence type="ECO:0000313" key="4">
    <source>
        <dbReference type="EMBL" id="QIS12852.1"/>
    </source>
</evidence>
<reference evidence="4 5" key="1">
    <citation type="journal article" date="2019" name="ACS Chem. Biol.">
        <title>Identification and Mobilization of a Cryptic Antibiotic Biosynthesis Gene Locus from a Human-Pathogenic Nocardia Isolate.</title>
        <authorList>
            <person name="Herisse M."/>
            <person name="Ishida K."/>
            <person name="Porter J.L."/>
            <person name="Howden B."/>
            <person name="Hertweck C."/>
            <person name="Stinear T.P."/>
            <person name="Pidot S.J."/>
        </authorList>
    </citation>
    <scope>NUCLEOTIDE SEQUENCE [LARGE SCALE GENOMIC DNA]</scope>
    <source>
        <strain evidence="4 5">AUSMDU00012717</strain>
    </source>
</reference>
<dbReference type="EMBL" id="CP046172">
    <property type="protein sequence ID" value="QIS12852.1"/>
    <property type="molecule type" value="Genomic_DNA"/>
</dbReference>
<dbReference type="GO" id="GO:0016491">
    <property type="term" value="F:oxidoreductase activity"/>
    <property type="evidence" value="ECO:0007669"/>
    <property type="project" value="UniProtKB-KW"/>
</dbReference>
<proteinExistence type="inferred from homology"/>
<evidence type="ECO:0000256" key="3">
    <source>
        <dbReference type="RuleBase" id="RU000363"/>
    </source>
</evidence>
<evidence type="ECO:0000313" key="5">
    <source>
        <dbReference type="Proteomes" id="UP000503540"/>
    </source>
</evidence>
<dbReference type="InterPro" id="IPR002347">
    <property type="entry name" value="SDR_fam"/>
</dbReference>
<sequence>MRGHEPMRVRDAKILITGATGGLGRELATAMAAGGGELILTGRRADLLEPLARTLGGKAIPADLADPTEVERLLTAAGEVDIVVANAALPAGGLLTDRSIDEIDRVLDVNLRAPIVMAKVAAQRMAARRRGHLVFISSISGKTASGHLSLYNATKFGMRGFALALREDMRPHNVGVSTVFPGYIRDAGMFADSGATLPRGVGTRSPRDVAHATIRAIERNRAEIDVAPLGLRAIAVLGSAAPSLSAAIQRRLGAEVVSRQLAEGQRDKR</sequence>
<gene>
    <name evidence="4" type="ORF">F5544_24985</name>
</gene>
<dbReference type="PANTHER" id="PTHR44196:SF1">
    <property type="entry name" value="DEHYDROGENASE_REDUCTASE SDR FAMILY MEMBER 7B"/>
    <property type="match status" value="1"/>
</dbReference>
<dbReference type="PRINTS" id="PR00080">
    <property type="entry name" value="SDRFAMILY"/>
</dbReference>
<dbReference type="KEGG" id="nah:F5544_24985"/>
<dbReference type="Proteomes" id="UP000503540">
    <property type="component" value="Chromosome"/>
</dbReference>
<accession>A0A6G9YI11</accession>
<dbReference type="PANTHER" id="PTHR44196">
    <property type="entry name" value="DEHYDROGENASE/REDUCTASE SDR FAMILY MEMBER 7B"/>
    <property type="match status" value="1"/>
</dbReference>
<dbReference type="InterPro" id="IPR036291">
    <property type="entry name" value="NAD(P)-bd_dom_sf"/>
</dbReference>
<keyword evidence="2" id="KW-0560">Oxidoreductase</keyword>
<dbReference type="AlphaFoldDB" id="A0A6G9YI11"/>
<dbReference type="RefSeq" id="WP_238846648.1">
    <property type="nucleotide sequence ID" value="NZ_CP046172.1"/>
</dbReference>
<keyword evidence="5" id="KW-1185">Reference proteome</keyword>
<protein>
    <submittedName>
        <fullName evidence="4">SDR family NAD(P)-dependent oxidoreductase</fullName>
    </submittedName>
</protein>
<dbReference type="Gene3D" id="3.40.50.720">
    <property type="entry name" value="NAD(P)-binding Rossmann-like Domain"/>
    <property type="match status" value="1"/>
</dbReference>
<evidence type="ECO:0000256" key="1">
    <source>
        <dbReference type="ARBA" id="ARBA00006484"/>
    </source>
</evidence>